<proteinExistence type="predicted"/>
<protein>
    <submittedName>
        <fullName evidence="2">Uncharacterized protein</fullName>
    </submittedName>
</protein>
<feature type="region of interest" description="Disordered" evidence="1">
    <location>
        <begin position="254"/>
        <end position="280"/>
    </location>
</feature>
<evidence type="ECO:0000256" key="1">
    <source>
        <dbReference type="SAM" id="MobiDB-lite"/>
    </source>
</evidence>
<accession>A0A1W6R6N7</accession>
<feature type="region of interest" description="Disordered" evidence="1">
    <location>
        <begin position="18"/>
        <end position="91"/>
    </location>
</feature>
<sequence>MAPRRSFNGLAWLCGAQHQRDWQQQAQQDQLDQQQQQNQHRLQLHKHKLRSELDSPTPPSKTALRDSAGSSSNTPGSGAAPSKGDGIPRSAFASGNRTLSFQEDTDSLSSVPVSEAVFGLATRASAPAAVLSGLKAHDGRAVAPAVATDVEPPRGNCILKPMASGACTGTARSSIRRRLSPSKSMPAHLFRHAGARAAGAAGAAGLAASASPLMSCGPAAGPATLKRAPSLSVSERSYGSSLLSAAFDRHETRRGFTMDSTNTDSASSVSGGSCPGRAARGARASGGVGFGGSSSLASMTPSASSSASTSSGNAASGDAKTAAAAAAAVAVAPVDAEAAALAAAREFCDAFLRALASGDARWGSDPRVASLFGEGSRMLTHDGQLFVGRTAIIRRLNAGMEQLHKMLGAMPAGGDEAAAASQAQQLADKFRFGLRRFRLQDQFAIRGGSVARLKRTRG</sequence>
<evidence type="ECO:0000313" key="2">
    <source>
        <dbReference type="EMBL" id="ARO50087.1"/>
    </source>
</evidence>
<dbReference type="AlphaFoldDB" id="A0A1W6R6N7"/>
<organism evidence="2">
    <name type="scientific">Yamagishiella unicocca</name>
    <dbReference type="NCBI Taxonomy" id="51707"/>
    <lineage>
        <taxon>Eukaryota</taxon>
        <taxon>Viridiplantae</taxon>
        <taxon>Chlorophyta</taxon>
        <taxon>core chlorophytes</taxon>
        <taxon>Chlorophyceae</taxon>
        <taxon>CS clade</taxon>
        <taxon>Chlamydomonadales</taxon>
        <taxon>Volvocaceae</taxon>
        <taxon>Yamagishiella</taxon>
    </lineage>
</organism>
<feature type="compositionally biased region" description="Low complexity" evidence="1">
    <location>
        <begin position="22"/>
        <end position="41"/>
    </location>
</feature>
<feature type="compositionally biased region" description="Polar residues" evidence="1">
    <location>
        <begin position="258"/>
        <end position="269"/>
    </location>
</feature>
<dbReference type="EMBL" id="KU257988">
    <property type="protein sequence ID" value="ARO50087.1"/>
    <property type="molecule type" value="Genomic_DNA"/>
</dbReference>
<feature type="compositionally biased region" description="Low complexity" evidence="1">
    <location>
        <begin position="270"/>
        <end position="280"/>
    </location>
</feature>
<reference evidence="2" key="1">
    <citation type="journal article" date="2017" name="J. Evol. Biol.">
        <title>Genetic Basis for Soma is Present in Undifferentiated Volvocine Green Algae.</title>
        <authorList>
            <person name="Grochau-Wright Z.I."/>
            <person name="Hanschen E.R."/>
            <person name="Ferris P.J."/>
            <person name="Hamaji T."/>
            <person name="Nozaki H."/>
            <person name="Olson B.J.S.C."/>
            <person name="Michod R.E."/>
        </authorList>
    </citation>
    <scope>NUCLEOTIDE SEQUENCE</scope>
    <source>
        <strain evidence="2">NIES 1861</strain>
    </source>
</reference>
<name>A0A1W6R6N7_9CHLO</name>